<comment type="cofactor">
    <cofactor evidence="1">
        <name>Mg(2+)</name>
        <dbReference type="ChEBI" id="CHEBI:18420"/>
    </cofactor>
</comment>
<evidence type="ECO:0000256" key="3">
    <source>
        <dbReference type="RuleBase" id="RU003476"/>
    </source>
</evidence>
<keyword evidence="2 3" id="KW-0378">Hydrolase</keyword>
<evidence type="ECO:0000256" key="2">
    <source>
        <dbReference type="ARBA" id="ARBA00022801"/>
    </source>
</evidence>
<sequence>MSMTKTSFASASSAIVGRDGRILLVRRLNPPAADLYAFPGGRAEPGETPAETALRELQEETGLRGGNPRLFHFYELAAEAESGTGGFLLSVFLVDVEDETEALAADDAADLGWYRPDEIARLPVPPSILDCLERLARARDDR</sequence>
<proteinExistence type="inferred from homology"/>
<feature type="domain" description="Nudix hydrolase" evidence="4">
    <location>
        <begin position="7"/>
        <end position="137"/>
    </location>
</feature>
<dbReference type="Pfam" id="PF00293">
    <property type="entry name" value="NUDIX"/>
    <property type="match status" value="1"/>
</dbReference>
<dbReference type="PANTHER" id="PTHR43046:SF14">
    <property type="entry name" value="MUTT_NUDIX FAMILY PROTEIN"/>
    <property type="match status" value="1"/>
</dbReference>
<evidence type="ECO:0000259" key="4">
    <source>
        <dbReference type="PROSITE" id="PS51462"/>
    </source>
</evidence>
<dbReference type="PROSITE" id="PS51462">
    <property type="entry name" value="NUDIX"/>
    <property type="match status" value="1"/>
</dbReference>
<dbReference type="InterPro" id="IPR020476">
    <property type="entry name" value="Nudix_hydrolase"/>
</dbReference>
<dbReference type="InterPro" id="IPR000086">
    <property type="entry name" value="NUDIX_hydrolase_dom"/>
</dbReference>
<keyword evidence="6" id="KW-1185">Reference proteome</keyword>
<dbReference type="InterPro" id="IPR020084">
    <property type="entry name" value="NUDIX_hydrolase_CS"/>
</dbReference>
<dbReference type="InterPro" id="IPR015797">
    <property type="entry name" value="NUDIX_hydrolase-like_dom_sf"/>
</dbReference>
<organism evidence="5 6">
    <name type="scientific">Ciceribacter lividus</name>
    <dbReference type="NCBI Taxonomy" id="1197950"/>
    <lineage>
        <taxon>Bacteria</taxon>
        <taxon>Pseudomonadati</taxon>
        <taxon>Pseudomonadota</taxon>
        <taxon>Alphaproteobacteria</taxon>
        <taxon>Hyphomicrobiales</taxon>
        <taxon>Rhizobiaceae</taxon>
        <taxon>Ciceribacter</taxon>
    </lineage>
</organism>
<gene>
    <name evidence="5" type="ORF">DFR48_102104</name>
</gene>
<dbReference type="EMBL" id="QPIX01000002">
    <property type="protein sequence ID" value="RCW27620.1"/>
    <property type="molecule type" value="Genomic_DNA"/>
</dbReference>
<protein>
    <submittedName>
        <fullName evidence="5">ADP-ribose pyrophosphatase YjhB (NUDIX family)</fullName>
    </submittedName>
</protein>
<reference evidence="5 6" key="1">
    <citation type="submission" date="2018-07" db="EMBL/GenBank/DDBJ databases">
        <title>Genomic Encyclopedia of Type Strains, Phase IV (KMG-IV): sequencing the most valuable type-strain genomes for metagenomic binning, comparative biology and taxonomic classification.</title>
        <authorList>
            <person name="Goeker M."/>
        </authorList>
    </citation>
    <scope>NUCLEOTIDE SEQUENCE [LARGE SCALE GENOMIC DNA]</scope>
    <source>
        <strain evidence="5 6">DSM 25528</strain>
    </source>
</reference>
<dbReference type="GO" id="GO:0016787">
    <property type="term" value="F:hydrolase activity"/>
    <property type="evidence" value="ECO:0007669"/>
    <property type="project" value="UniProtKB-KW"/>
</dbReference>
<name>A0A6I7HRA0_9HYPH</name>
<comment type="caution">
    <text evidence="5">The sequence shown here is derived from an EMBL/GenBank/DDBJ whole genome shotgun (WGS) entry which is preliminary data.</text>
</comment>
<comment type="similarity">
    <text evidence="3">Belongs to the Nudix hydrolase family.</text>
</comment>
<dbReference type="PROSITE" id="PS00893">
    <property type="entry name" value="NUDIX_BOX"/>
    <property type="match status" value="1"/>
</dbReference>
<dbReference type="CDD" id="cd04673">
    <property type="entry name" value="NUDIX_ADPRase"/>
    <property type="match status" value="1"/>
</dbReference>
<dbReference type="AlphaFoldDB" id="A0A6I7HRA0"/>
<accession>A0A6I7HRA0</accession>
<dbReference type="SUPFAM" id="SSF55811">
    <property type="entry name" value="Nudix"/>
    <property type="match status" value="1"/>
</dbReference>
<dbReference type="PRINTS" id="PR00502">
    <property type="entry name" value="NUDIXFAMILY"/>
</dbReference>
<evidence type="ECO:0000256" key="1">
    <source>
        <dbReference type="ARBA" id="ARBA00001946"/>
    </source>
</evidence>
<dbReference type="Proteomes" id="UP000252582">
    <property type="component" value="Unassembled WGS sequence"/>
</dbReference>
<evidence type="ECO:0000313" key="6">
    <source>
        <dbReference type="Proteomes" id="UP000252582"/>
    </source>
</evidence>
<dbReference type="Gene3D" id="3.90.79.10">
    <property type="entry name" value="Nucleoside Triphosphate Pyrophosphohydrolase"/>
    <property type="match status" value="1"/>
</dbReference>
<evidence type="ECO:0000313" key="5">
    <source>
        <dbReference type="EMBL" id="RCW27620.1"/>
    </source>
</evidence>
<dbReference type="PANTHER" id="PTHR43046">
    <property type="entry name" value="GDP-MANNOSE MANNOSYL HYDROLASE"/>
    <property type="match status" value="1"/>
</dbReference>